<feature type="region of interest" description="Disordered" evidence="2">
    <location>
        <begin position="250"/>
        <end position="275"/>
    </location>
</feature>
<dbReference type="PANTHER" id="PTHR12517:SF0">
    <property type="entry name" value="INTERMEMBRANE LIPID TRANSFER PROTEIN VPS13B"/>
    <property type="match status" value="1"/>
</dbReference>
<feature type="region of interest" description="Disordered" evidence="2">
    <location>
        <begin position="2106"/>
        <end position="2127"/>
    </location>
</feature>
<feature type="region of interest" description="Disordered" evidence="2">
    <location>
        <begin position="2250"/>
        <end position="2308"/>
    </location>
</feature>
<feature type="region of interest" description="Disordered" evidence="2">
    <location>
        <begin position="1862"/>
        <end position="1886"/>
    </location>
</feature>
<dbReference type="Pfam" id="PF12624">
    <property type="entry name" value="VPS13_N"/>
    <property type="match status" value="1"/>
</dbReference>
<feature type="compositionally biased region" description="Low complexity" evidence="2">
    <location>
        <begin position="894"/>
        <end position="912"/>
    </location>
</feature>
<feature type="region of interest" description="Disordered" evidence="2">
    <location>
        <begin position="2925"/>
        <end position="2945"/>
    </location>
</feature>
<feature type="region of interest" description="Disordered" evidence="2">
    <location>
        <begin position="3148"/>
        <end position="3211"/>
    </location>
</feature>
<evidence type="ECO:0000259" key="3">
    <source>
        <dbReference type="Pfam" id="PF12624"/>
    </source>
</evidence>
<dbReference type="eggNOG" id="KOG1809">
    <property type="taxonomic scope" value="Eukaryota"/>
</dbReference>
<feature type="region of interest" description="Disordered" evidence="2">
    <location>
        <begin position="382"/>
        <end position="420"/>
    </location>
</feature>
<sequence>MRVLQQQLSKYIHNIELEELGLMGGDVVLENLELRKDVLHDIGGISTDYDFSRGFIKELRIHIPWTRLQSRPIEIKVKTVEIIITPITHAASHRPSTRRSRTGPHSRHGGRSTDEQAAPAGVSGWMQQLLTKVLANMSIEVSNLVLKYEDADVVLSAALKSLVCFSADPDREWTPAFASLDDPFGFLHKLVHASDLTVCLDRYCAPDSSRRRQVQAFEVPILNRASFEVQLLACVWLVAPGPPESSFAAWEDQQTQQGERLEDTDYGAAGVPPSPGRAGARWGLQWGAGEGPRSPPVPRTARPPVTVLGRLVGGGTGGADDSTSVVDRAGSGATPTSAEPEGEIDELPIPTVCRLLGDGWSRRPSSLYSPFFDGEGAWSRNEASEVSSEGVRPSIPRDGEDRGGEEEDGAGVGVGGGHGEGRTMPIPIITANVLIADLSFSLSDLQVRMMKELIDRAVAHVALNARRNTHAESPIQGAPPSAAVEGEAPVASSWWPSFWRGTAPEGIDEGLPEGGTETTSTDMNHGTLGTSSPAPFESREDHTKFVVASASVGSVSLRLLEHQEQPAHAKPKEREEEEECNSPEDEEPLSISVPVHGLGTVSVFSTPVSARKQTLRPPVVFVVAEMKGLALDAHVLPSDNELSTDVKVDVSSIVVRHARLFEDAATPAADKPPDQADKGLDYLEPVVSWGAAVMPDAPPTSHEGDLRSGRTDGLADLRTAKIVQRCLIELAQGSPELGAADGESIDGERNSSRQSARAPAPDVPAPAPAPWAPVFPSAAPRPVPKDSSALQYRLLKRKGGGTSTDGSPDGGGVAITGTVSTLACHDLAVGALRVQLAEMLLEKLLKFSGVVGGEAGGTEPVGGDPGGEDEATAPPLTIAPVALASVHGRPPPRASRLSPRASDAGSGSALSSPRTLPPCPVTSSSETSLHFALRSVEVALGFAGGAHEADENGGDRSRDQPTFCVLSLSQLEISGSESASYVGEGGEQHFVATAPQRQRDEESQRLCSLVLGNLSIVLIDVSVQSADESAPLGRQGSPPLMSRSLAQEVFLAGGNPAGIRRLLRLGGARVTAEILSKLVGDTEPTAVGTYSAPDFLFNASLESGEVCVSVGAALLVLEAYVLARKMGGVYPDALSISVGGISAPRVHRNRGWSRGVGAVLEGVSVGGVVKSGGCQLTGNMRRLSVGRVGGGVPLQGESFVMPSDVVVLEALRGEGSDEGLSWTLEVSSDSAGGGGVKLATVFKSAKLHYTNAKKVVEEIMLVSKEWTARAARRVPSATAAARRRSQPFEFDIRGSAVTLHLPFELELEVEDVHLGTPGFNQAVEPEGERADGDLDLDIVAGDVRVFHKPHGSGFSSSEDAGPPAIRCAARGVVAVRPTANATAVSLESEHVRVRLTPAFCSSFGLFVRLMVGPPPRPLAADAAAAALMREGRPPTSFTFELKHATAAGAPGAGSRASFQMSFEAVEATQRRDPSRNAPALPYEAAQLIGAFVGHGGAPGVFSAWLSARKRPGGSSQAGPTYVQPFLVALGPSSATAQVFSVVSTSSGPRHRLVNSLSLRLAPMMLAWYPPTFRILMGHYNRFAANAFRSFRSRADMPRRRIAVLSYDIDIQGCSAVLLASLADGARGVHLSAGKVTFKEDTAAAAAAASPAGMGGSHASSSALAVDAPIAPDTTLAMSGFVGPVGMAFLQDWRSILPTSVAPSAGGRLDGDAAAAPVQLCAPIDLRWAMFYDELDRCRQDVSLSSVQFCLEQPHFDLCVRVAQIFVAADYPGALPPAVVAPQIAGHPQDPVRGAPVGGVTNNAQVDSFLATSLRLPLLQFVLANGKRSGSFPPVLEIDVASVRLARGGVLTVRHLSVNSWSQDADSPARSEAAAGEIGNENDGSGCGYRVLGRSGQSEESGKDFLRMEVRVPEVRSGKLGPRQAQLDVVLQVQPFDIHVNPSILRSFTAYIAPVPFVEGSPEEEEVPFPQRQPLLTISCHSSSSNPHTSATRDGDGAAGDRAAGGIERASSSGQRVSTNFEKSALTASGSVRVLASQVTLELSSYPGGPAFMASTSHVFLRAITWPSDAAARGSSGEGGVQAGPEVFARLSRVECRVKCGQESGGSAATVQNRARVGPSSQPDDQLGDTVLKPFDVDVHLTRPGASSAGGVAALAAGVTAATSEHPVTQGWHAGVYVDELYLRCAPLHVRSLELLSDLFLPAVTAAELTAVELGRGGRARGTASDLQGLAGGRRIDDLAALDRVECQEPAGHADAVKPGPGQAVFYGVGTTPQGGRPRQGVGSSSDGAGASGVAGEEKEAGRRKEGEEEGRGGWVHCCEWRYWGLRRVAQVALPRLPLCGSVPLLEGLAVTSLEVELSFVDPLTETVKAATRFNVPCQAPNGSSDDFVLAGGSRVTIEPSQPILARTWRLSWRVPTWLRFKAAGAGGAPKPPAISAWSSALLRTLSIRSSPAGPVVGPSYVSATLVAQRLTLALLTEGGPISRSSSAAAAAAVAPPVSPSRRREGLGLFVQPEEIVRVVVADVNFFAEASLAGRWLSVAARGSAVVAADVQDFSNFLRLPLLSHAAVKLDVSTSSGRGGTGRMVGEGESLLSPFRPIASGAVDVSGAVVSVSVTAMQCIEQCIAELTRRPSDEPATRPSTTTAEAKPSAVAVPAPVPPPRQPRQRSKRYIITNHTDRNLWFGQVSTTETLFLRAGEETLYRWRTIPHTLAAGAAGRKGDDASRLVLMLRLALHRVSGSGGGYAGAGSEHGGGYGTWTEPFPVDHVGTFKRLLRGAEAEGQVGADASARGAGHQESDFVTLPLWVEVVKNGLETRIAFHGEWVFTNYLPQEIQVAWVTSAGVGNAGRCLVEPAGTRGGLSLEACATSGRAGGSNHPVSCSALTASSSSPGAGQAHGERLSELMLEFRLSTPDAAAFVGSVGPPPVATEHSAGHPAAARDAGGFADGGSFDSRGLDDELLQGREEIEVDSSGSPWEVTRQSEWVQARPFVFLALISCASTDPGISGFAFWCVASRQASRAANGHRGNLGQMRIDLHPMALVWNGSSIPMRAVLKHRSGGGGWPEQPPATLAEAVDEQGGAGGGHAADRNDDPRANYSLSRTTSAIRPGGRTAVCQRPFVDYDLAVASTGTAARQASPFLVSVPAELLSRRPLLGSDGEPSAQQPAEAPVTERGEPERAQTEEEEEQATAPLLRRRGSESLSVDDGGEAGSGRRAVARVSRVFRAGAESCHSAWDMFHGSEGFSIPFLLPHVSLDIGLDSPEEVSPSPATASACAGWSSLVPPGRSAEEVPGGPTPPTPAERRSRKLKVSLAEELNELLLVPWEASSGVVLPVLATLEREVVLGGVELIRLALYPRVVVHNATGVPVSLSLLGGAHAAAEDDKPGGGARNEALPMCRVRLTPEGSGSRMNLLAIPGERALHGLDTSLHGSPRSAAGGGEGGRAGEGRGFPLENNPPPGLLGKLSRILSSGSYKASSAHPAGFSADLEMAFGWDDRADQASADGSGAVDGRGAPPTARPAGEEAASTGATKWSQEGCGVNELPVFSLCEPSAGSALASHPSSLTVPGGGQRAVRVYVAVEPPGAEPTSAASLTRHVLIYRDPQPDLTICNRSTDTVTLLLDCGALVEVAPGGTVEHSWRKEPTTRDANGSNGGGGGGGGGSASAAPRSSRNHHPPPPPVLRFDGQIGINEESWGHRGIAEGGGGEDGGGGDDEREGFGTRSAREVQVHVVERAGGFVMSFAEGGFEGAAADGVGVVDSGARDNHHLESRGVLGRWASTLEQHVVVTLSGVSLQLLDDSNLQAVAANGQGGKSTAAAARAASERLGGMDGWVGGTWAEPGGLPSDGASAHLPAAAIPAIVSVFVDASSTRLWRAAPAVRPGMSSLDLERSWHLKDRVGIDVCLGTLQIDSHVAGHRLPVIFCFRKGGRLVQVNEIGMGMPGDDQVKGDCRLAMSLVLAESWEDSRVPSYLEKVSIHSAPIDVCFEDSLLPPLLLLLERSGIGAASPGDRSSPYPFAASANDRGPGSSAAQGGLPSKRSPQLLPPALGASVVPRLFIQRVDIGALVVRATVQGYIPGKQVFLALDKSPLLFRPVSLRGVLARPDEIAEQIASNYAVDALLRSLAVVGSLEALGSPTTLLSEWGKGVYDLFAMPIKAMPQGPSSTFRATFRGVSSLLRHASAGTLSSVSGVSNALSRNLGGRGGVVRPIAGTMGLVHRTSKSLIASTGVDSEWTHAEANTAANPATAYLNADLWYRCCLLPAGHEFLYRTPALCSNASYSQANVPVTIVLSSKAVFLYRGGSGCETLWKQIDHQDITLVEQSAEHAPAELILNVRLGSAQCTTRMHAVPLWFNGILEWAVGTTVTISLYRWVVNMMCLRFS</sequence>
<feature type="compositionally biased region" description="Gly residues" evidence="2">
    <location>
        <begin position="3432"/>
        <end position="3444"/>
    </location>
</feature>
<dbReference type="InterPro" id="IPR026854">
    <property type="entry name" value="VPS13_N"/>
</dbReference>
<dbReference type="PANTHER" id="PTHR12517">
    <property type="entry name" value="VACUOLAR PROTEIN SORTING-ASSOCIATED PROTEIN 13B"/>
    <property type="match status" value="1"/>
</dbReference>
<dbReference type="InterPro" id="IPR039782">
    <property type="entry name" value="VPS13B"/>
</dbReference>
<feature type="region of interest" description="Disordered" evidence="2">
    <location>
        <begin position="3493"/>
        <end position="3528"/>
    </location>
</feature>
<proteinExistence type="predicted"/>
<feature type="compositionally biased region" description="Basic and acidic residues" evidence="2">
    <location>
        <begin position="2295"/>
        <end position="2308"/>
    </location>
</feature>
<name>D8LBD2_ECTSI</name>
<evidence type="ECO:0000313" key="5">
    <source>
        <dbReference type="Proteomes" id="UP000002630"/>
    </source>
</evidence>
<dbReference type="InParanoid" id="D8LBD2"/>
<feature type="region of interest" description="Disordered" evidence="2">
    <location>
        <begin position="852"/>
        <end position="873"/>
    </location>
</feature>
<feature type="compositionally biased region" description="Pro residues" evidence="2">
    <location>
        <begin position="761"/>
        <end position="773"/>
    </location>
</feature>
<dbReference type="EMBL" id="FN647682">
    <property type="protein sequence ID" value="CBN76641.1"/>
    <property type="molecule type" value="Genomic_DNA"/>
</dbReference>
<feature type="compositionally biased region" description="Low complexity" evidence="2">
    <location>
        <begin position="2280"/>
        <end position="2294"/>
    </location>
</feature>
<feature type="region of interest" description="Disordered" evidence="2">
    <location>
        <begin position="886"/>
        <end position="923"/>
    </location>
</feature>
<keyword evidence="1" id="KW-0813">Transport</keyword>
<feature type="region of interest" description="Disordered" evidence="2">
    <location>
        <begin position="3999"/>
        <end position="4029"/>
    </location>
</feature>
<gene>
    <name evidence="4" type="ORF">Esi_0000_0388</name>
</gene>
<feature type="region of interest" description="Disordered" evidence="2">
    <location>
        <begin position="313"/>
        <end position="343"/>
    </location>
</feature>
<feature type="region of interest" description="Disordered" evidence="2">
    <location>
        <begin position="3073"/>
        <end position="3101"/>
    </location>
</feature>
<organism evidence="4 5">
    <name type="scientific">Ectocarpus siliculosus</name>
    <name type="common">Brown alga</name>
    <name type="synonym">Conferva siliculosa</name>
    <dbReference type="NCBI Taxonomy" id="2880"/>
    <lineage>
        <taxon>Eukaryota</taxon>
        <taxon>Sar</taxon>
        <taxon>Stramenopiles</taxon>
        <taxon>Ochrophyta</taxon>
        <taxon>PX clade</taxon>
        <taxon>Phaeophyceae</taxon>
        <taxon>Ectocarpales</taxon>
        <taxon>Ectocarpaceae</taxon>
        <taxon>Ectocarpus</taxon>
    </lineage>
</organism>
<dbReference type="OrthoDB" id="445152at2759"/>
<feature type="compositionally biased region" description="Acidic residues" evidence="2">
    <location>
        <begin position="575"/>
        <end position="588"/>
    </location>
</feature>
<feature type="compositionally biased region" description="Gly residues" evidence="2">
    <location>
        <begin position="852"/>
        <end position="865"/>
    </location>
</feature>
<keyword evidence="5" id="KW-1185">Reference proteome</keyword>
<feature type="region of interest" description="Disordered" evidence="2">
    <location>
        <begin position="505"/>
        <end position="540"/>
    </location>
</feature>
<evidence type="ECO:0000256" key="1">
    <source>
        <dbReference type="ARBA" id="ARBA00022448"/>
    </source>
</evidence>
<dbReference type="EMBL" id="FN649726">
    <property type="protein sequence ID" value="CBN76641.1"/>
    <property type="molecule type" value="Genomic_DNA"/>
</dbReference>
<feature type="region of interest" description="Disordered" evidence="2">
    <location>
        <begin position="737"/>
        <end position="785"/>
    </location>
</feature>
<accession>D8LBD2</accession>
<evidence type="ECO:0000313" key="4">
    <source>
        <dbReference type="EMBL" id="CBN76641.1"/>
    </source>
</evidence>
<feature type="region of interest" description="Disordered" evidence="2">
    <location>
        <begin position="3629"/>
        <end position="3715"/>
    </location>
</feature>
<feature type="compositionally biased region" description="Basic and acidic residues" evidence="2">
    <location>
        <begin position="559"/>
        <end position="574"/>
    </location>
</feature>
<feature type="compositionally biased region" description="Low complexity" evidence="2">
    <location>
        <begin position="1999"/>
        <end position="2009"/>
    </location>
</feature>
<feature type="compositionally biased region" description="Basic residues" evidence="2">
    <location>
        <begin position="91"/>
        <end position="110"/>
    </location>
</feature>
<protein>
    <recommendedName>
        <fullName evidence="3">Chorein N-terminal domain-containing protein</fullName>
    </recommendedName>
</protein>
<feature type="region of interest" description="Disordered" evidence="2">
    <location>
        <begin position="3279"/>
        <end position="3302"/>
    </location>
</feature>
<evidence type="ECO:0000256" key="2">
    <source>
        <dbReference type="SAM" id="MobiDB-lite"/>
    </source>
</evidence>
<feature type="region of interest" description="Disordered" evidence="2">
    <location>
        <begin position="559"/>
        <end position="591"/>
    </location>
</feature>
<feature type="compositionally biased region" description="Low complexity" evidence="2">
    <location>
        <begin position="1978"/>
        <end position="1989"/>
    </location>
</feature>
<feature type="compositionally biased region" description="Polar residues" evidence="2">
    <location>
        <begin position="516"/>
        <end position="533"/>
    </location>
</feature>
<feature type="region of interest" description="Disordered" evidence="2">
    <location>
        <begin position="3419"/>
        <end position="3454"/>
    </location>
</feature>
<feature type="region of interest" description="Disordered" evidence="2">
    <location>
        <begin position="2629"/>
        <end position="2666"/>
    </location>
</feature>
<reference evidence="4 5" key="1">
    <citation type="journal article" date="2010" name="Nature">
        <title>The Ectocarpus genome and the independent evolution of multicellularity in brown algae.</title>
        <authorList>
            <person name="Cock J.M."/>
            <person name="Sterck L."/>
            <person name="Rouze P."/>
            <person name="Scornet D."/>
            <person name="Allen A.E."/>
            <person name="Amoutzias G."/>
            <person name="Anthouard V."/>
            <person name="Artiguenave F."/>
            <person name="Aury J.M."/>
            <person name="Badger J.H."/>
            <person name="Beszteri B."/>
            <person name="Billiau K."/>
            <person name="Bonnet E."/>
            <person name="Bothwell J.H."/>
            <person name="Bowler C."/>
            <person name="Boyen C."/>
            <person name="Brownlee C."/>
            <person name="Carrano C.J."/>
            <person name="Charrier B."/>
            <person name="Cho G.Y."/>
            <person name="Coelho S.M."/>
            <person name="Collen J."/>
            <person name="Corre E."/>
            <person name="Da Silva C."/>
            <person name="Delage L."/>
            <person name="Delaroque N."/>
            <person name="Dittami S.M."/>
            <person name="Doulbeau S."/>
            <person name="Elias M."/>
            <person name="Farnham G."/>
            <person name="Gachon C.M."/>
            <person name="Gschloessl B."/>
            <person name="Heesch S."/>
            <person name="Jabbari K."/>
            <person name="Jubin C."/>
            <person name="Kawai H."/>
            <person name="Kimura K."/>
            <person name="Kloareg B."/>
            <person name="Kupper F.C."/>
            <person name="Lang D."/>
            <person name="Le Bail A."/>
            <person name="Leblanc C."/>
            <person name="Lerouge P."/>
            <person name="Lohr M."/>
            <person name="Lopez P.J."/>
            <person name="Martens C."/>
            <person name="Maumus F."/>
            <person name="Michel G."/>
            <person name="Miranda-Saavedra D."/>
            <person name="Morales J."/>
            <person name="Moreau H."/>
            <person name="Motomura T."/>
            <person name="Nagasato C."/>
            <person name="Napoli C.A."/>
            <person name="Nelson D.R."/>
            <person name="Nyvall-Collen P."/>
            <person name="Peters A.F."/>
            <person name="Pommier C."/>
            <person name="Potin P."/>
            <person name="Poulain J."/>
            <person name="Quesneville H."/>
            <person name="Read B."/>
            <person name="Rensing S.A."/>
            <person name="Ritter A."/>
            <person name="Rousvoal S."/>
            <person name="Samanta M."/>
            <person name="Samson G."/>
            <person name="Schroeder D.C."/>
            <person name="Segurens B."/>
            <person name="Strittmatter M."/>
            <person name="Tonon T."/>
            <person name="Tregear J.W."/>
            <person name="Valentin K."/>
            <person name="von Dassow P."/>
            <person name="Yamagishi T."/>
            <person name="Van de Peer Y."/>
            <person name="Wincker P."/>
        </authorList>
    </citation>
    <scope>NUCLEOTIDE SEQUENCE [LARGE SCALE GENOMIC DNA]</scope>
    <source>
        <strain evidence="5">Ec32 / CCAP1310/4</strain>
    </source>
</reference>
<feature type="compositionally biased region" description="Polar residues" evidence="2">
    <location>
        <begin position="2106"/>
        <end position="2123"/>
    </location>
</feature>
<dbReference type="Proteomes" id="UP000002630">
    <property type="component" value="Linkage Group LG01"/>
</dbReference>
<feature type="domain" description="Chorein N-terminal" evidence="3">
    <location>
        <begin position="3"/>
        <end position="210"/>
    </location>
</feature>
<feature type="compositionally biased region" description="Low complexity" evidence="2">
    <location>
        <begin position="2934"/>
        <end position="2945"/>
    </location>
</feature>
<feature type="compositionally biased region" description="Basic and acidic residues" evidence="2">
    <location>
        <begin position="3167"/>
        <end position="3178"/>
    </location>
</feature>
<feature type="region of interest" description="Disordered" evidence="2">
    <location>
        <begin position="90"/>
        <end position="120"/>
    </location>
</feature>
<feature type="region of interest" description="Disordered" evidence="2">
    <location>
        <begin position="1978"/>
        <end position="2017"/>
    </location>
</feature>
<feature type="compositionally biased region" description="Gly residues" evidence="2">
    <location>
        <begin position="3646"/>
        <end position="3657"/>
    </location>
</feature>